<dbReference type="Pfam" id="PF10320">
    <property type="entry name" value="7TM_GPCR_Srsx"/>
    <property type="match status" value="1"/>
</dbReference>
<accession>A0A8S1FAR5</accession>
<feature type="transmembrane region" description="Helical" evidence="5">
    <location>
        <begin position="93"/>
        <end position="118"/>
    </location>
</feature>
<gene>
    <name evidence="7" type="ORF">CBOVIS_LOCUS10973</name>
</gene>
<dbReference type="InterPro" id="IPR047130">
    <property type="entry name" value="7TM_GPCR_Srsx_nematod"/>
</dbReference>
<comment type="caution">
    <text evidence="7">The sequence shown here is derived from an EMBL/GenBank/DDBJ whole genome shotgun (WGS) entry which is preliminary data.</text>
</comment>
<feature type="transmembrane region" description="Helical" evidence="5">
    <location>
        <begin position="130"/>
        <end position="152"/>
    </location>
</feature>
<feature type="transmembrane region" description="Helical" evidence="5">
    <location>
        <begin position="50"/>
        <end position="73"/>
    </location>
</feature>
<keyword evidence="8" id="KW-1185">Reference proteome</keyword>
<evidence type="ECO:0000259" key="6">
    <source>
        <dbReference type="PROSITE" id="PS50262"/>
    </source>
</evidence>
<dbReference type="PANTHER" id="PTHR23360">
    <property type="entry name" value="G-PROTEIN COUPLED RECEPTORS FAMILY 1 PROFILE DOMAIN-CONTAINING PROTEIN-RELATED"/>
    <property type="match status" value="1"/>
</dbReference>
<evidence type="ECO:0000256" key="4">
    <source>
        <dbReference type="ARBA" id="ARBA00023136"/>
    </source>
</evidence>
<dbReference type="OrthoDB" id="5873055at2759"/>
<proteinExistence type="predicted"/>
<sequence>MLITDETYKIHRVIIYSIFAVVQTLGIFGNVNLIALTIRKKTLRSKYGMLLMILAVFHTICLVYEFVCMAYGIRLTFFDYKLFRRLCFYTLFPYIFVHCLQTGAVCALALDLLLNITFPIQYRTINTSSYFAFLLFPSIIYGIWAVIAGFVYSDNNEAIQMCNPPSSLHPVINAKWYLIMLIFSLATVIFYTLAFTLLYAKVRNDRNAYRLIEKKAMKTLQVLIFVFLITRLISISFFNILTFLGIDKDWIVLWQNYVGIATVIAYYQNGYVCYFRSSEYRNLFRSQLKIVFPKCTKRLDWPEQSVTIINYNVKSAMTIQ</sequence>
<evidence type="ECO:0000256" key="5">
    <source>
        <dbReference type="SAM" id="Phobius"/>
    </source>
</evidence>
<protein>
    <recommendedName>
        <fullName evidence="6">G-protein coupled receptors family 1 profile domain-containing protein</fullName>
    </recommendedName>
</protein>
<keyword evidence="4 5" id="KW-0472">Membrane</keyword>
<dbReference type="InterPro" id="IPR017452">
    <property type="entry name" value="GPCR_Rhodpsn_7TM"/>
</dbReference>
<feature type="domain" description="G-protein coupled receptors family 1 profile" evidence="6">
    <location>
        <begin position="29"/>
        <end position="229"/>
    </location>
</feature>
<feature type="transmembrane region" description="Helical" evidence="5">
    <location>
        <begin position="220"/>
        <end position="246"/>
    </location>
</feature>
<reference evidence="7 8" key="1">
    <citation type="submission" date="2020-04" db="EMBL/GenBank/DDBJ databases">
        <authorList>
            <person name="Laetsch R D."/>
            <person name="Stevens L."/>
            <person name="Kumar S."/>
            <person name="Blaxter L. M."/>
        </authorList>
    </citation>
    <scope>NUCLEOTIDE SEQUENCE [LARGE SCALE GENOMIC DNA]</scope>
</reference>
<comment type="subcellular location">
    <subcellularLocation>
        <location evidence="1">Membrane</location>
    </subcellularLocation>
</comment>
<dbReference type="EMBL" id="CADEPM010000008">
    <property type="protein sequence ID" value="CAB3409304.1"/>
    <property type="molecule type" value="Genomic_DNA"/>
</dbReference>
<keyword evidence="3 5" id="KW-1133">Transmembrane helix</keyword>
<dbReference type="PROSITE" id="PS50262">
    <property type="entry name" value="G_PROTEIN_RECEP_F1_2"/>
    <property type="match status" value="1"/>
</dbReference>
<dbReference type="AlphaFoldDB" id="A0A8S1FAR5"/>
<evidence type="ECO:0000313" key="7">
    <source>
        <dbReference type="EMBL" id="CAB3409304.1"/>
    </source>
</evidence>
<dbReference type="SUPFAM" id="SSF81321">
    <property type="entry name" value="Family A G protein-coupled receptor-like"/>
    <property type="match status" value="1"/>
</dbReference>
<evidence type="ECO:0000256" key="3">
    <source>
        <dbReference type="ARBA" id="ARBA00022989"/>
    </source>
</evidence>
<feature type="transmembrane region" description="Helical" evidence="5">
    <location>
        <begin position="252"/>
        <end position="275"/>
    </location>
</feature>
<dbReference type="Gene3D" id="1.20.1070.10">
    <property type="entry name" value="Rhodopsin 7-helix transmembrane proteins"/>
    <property type="match status" value="1"/>
</dbReference>
<name>A0A8S1FAR5_9PELO</name>
<evidence type="ECO:0000256" key="1">
    <source>
        <dbReference type="ARBA" id="ARBA00004370"/>
    </source>
</evidence>
<dbReference type="Proteomes" id="UP000494206">
    <property type="component" value="Unassembled WGS sequence"/>
</dbReference>
<feature type="transmembrane region" description="Helical" evidence="5">
    <location>
        <begin position="176"/>
        <end position="199"/>
    </location>
</feature>
<dbReference type="GO" id="GO:0004930">
    <property type="term" value="F:G protein-coupled receptor activity"/>
    <property type="evidence" value="ECO:0007669"/>
    <property type="project" value="InterPro"/>
</dbReference>
<dbReference type="SMART" id="SM01381">
    <property type="entry name" value="7TM_GPCR_Srsx"/>
    <property type="match status" value="1"/>
</dbReference>
<dbReference type="InterPro" id="IPR000276">
    <property type="entry name" value="GPCR_Rhodpsn"/>
</dbReference>
<feature type="transmembrane region" description="Helical" evidence="5">
    <location>
        <begin position="14"/>
        <end position="38"/>
    </location>
</feature>
<dbReference type="InterPro" id="IPR019424">
    <property type="entry name" value="7TM_GPCR_Srsx"/>
</dbReference>
<evidence type="ECO:0000256" key="2">
    <source>
        <dbReference type="ARBA" id="ARBA00022692"/>
    </source>
</evidence>
<dbReference type="GO" id="GO:0016020">
    <property type="term" value="C:membrane"/>
    <property type="evidence" value="ECO:0007669"/>
    <property type="project" value="UniProtKB-SubCell"/>
</dbReference>
<dbReference type="PANTHER" id="PTHR23360:SF67">
    <property type="entry name" value="G-PROTEIN COUPLED RECEPTORS FAMILY 1 PROFILE DOMAIN-CONTAINING PROTEIN"/>
    <property type="match status" value="1"/>
</dbReference>
<organism evidence="7 8">
    <name type="scientific">Caenorhabditis bovis</name>
    <dbReference type="NCBI Taxonomy" id="2654633"/>
    <lineage>
        <taxon>Eukaryota</taxon>
        <taxon>Metazoa</taxon>
        <taxon>Ecdysozoa</taxon>
        <taxon>Nematoda</taxon>
        <taxon>Chromadorea</taxon>
        <taxon>Rhabditida</taxon>
        <taxon>Rhabditina</taxon>
        <taxon>Rhabditomorpha</taxon>
        <taxon>Rhabditoidea</taxon>
        <taxon>Rhabditidae</taxon>
        <taxon>Peloderinae</taxon>
        <taxon>Caenorhabditis</taxon>
    </lineage>
</organism>
<keyword evidence="2 5" id="KW-0812">Transmembrane</keyword>
<evidence type="ECO:0000313" key="8">
    <source>
        <dbReference type="Proteomes" id="UP000494206"/>
    </source>
</evidence>